<reference evidence="3 4" key="1">
    <citation type="journal article" date="2016" name="Front. Microbiol.">
        <title>Comparative Genomics Analysis of Streptomyces Species Reveals Their Adaptation to the Marine Environment and Their Diversity at the Genomic Level.</title>
        <authorList>
            <person name="Tian X."/>
            <person name="Zhang Z."/>
            <person name="Yang T."/>
            <person name="Chen M."/>
            <person name="Li J."/>
            <person name="Chen F."/>
            <person name="Yang J."/>
            <person name="Li W."/>
            <person name="Zhang B."/>
            <person name="Zhang Z."/>
            <person name="Wu J."/>
            <person name="Zhang C."/>
            <person name="Long L."/>
            <person name="Xiao J."/>
        </authorList>
    </citation>
    <scope>NUCLEOTIDE SEQUENCE [LARGE SCALE GENOMIC DNA]</scope>
    <source>
        <strain evidence="3 4">SCSIO 10390</strain>
    </source>
</reference>
<dbReference type="STRING" id="933944.AN215_04095"/>
<gene>
    <name evidence="3" type="ORF">AN215_04095</name>
</gene>
<feature type="compositionally biased region" description="Low complexity" evidence="1">
    <location>
        <begin position="471"/>
        <end position="504"/>
    </location>
</feature>
<evidence type="ECO:0000313" key="3">
    <source>
        <dbReference type="EMBL" id="OEU92209.1"/>
    </source>
</evidence>
<dbReference type="AlphaFoldDB" id="A0A1E7JTH7"/>
<evidence type="ECO:0000256" key="1">
    <source>
        <dbReference type="SAM" id="MobiDB-lite"/>
    </source>
</evidence>
<evidence type="ECO:0000313" key="4">
    <source>
        <dbReference type="Proteomes" id="UP000176087"/>
    </source>
</evidence>
<dbReference type="EMBL" id="LJGT01000037">
    <property type="protein sequence ID" value="OEU92209.1"/>
    <property type="molecule type" value="Genomic_DNA"/>
</dbReference>
<dbReference type="GO" id="GO:0030246">
    <property type="term" value="F:carbohydrate binding"/>
    <property type="evidence" value="ECO:0007669"/>
    <property type="project" value="InterPro"/>
</dbReference>
<feature type="region of interest" description="Disordered" evidence="1">
    <location>
        <begin position="471"/>
        <end position="516"/>
    </location>
</feature>
<proteinExistence type="predicted"/>
<evidence type="ECO:0000259" key="2">
    <source>
        <dbReference type="Pfam" id="PF17128"/>
    </source>
</evidence>
<sequence length="702" mass="75808">MPATLRRTTVNLPAAPVGPENPLPALAPLDEMHTVDERQRAELPPDMARQVGYAPLRSVLPVPVLDGYTRERTPAGLDALVLENDRLRATVLPGFGGRVHSLHHKPTGRELLYTNPVLQPADFALNGAWFSGGIEWNIGATGHTTLSVAPVHAARVPAPDGGDMLRLWEWERLRDTPFQVDLWLPEGSDFLHVGVRIRNPHDRTVPVYWWSNIAVPEQEGTRVLVPADETWYFAYERRLRRIPVPEWDGVDRSYALRGEFPADYFYEVPREERKWIASLDERGTGLVQTSTDLLRGRKLFVWGHGPGGRRWQQWLTEPGTGGYAEIQAGLARTQLEHVPLEAGGEFAWLEAYGPLSANPSTVHGGDWGAARRHAAARLEEALPRAGVAAAFETWRPHADTEPDTEPDGGPGAATEGAPRTRLLATGSGWGALEVARGGHELPGTPFPRETLGEQQRPWMELLTQGRFLDDAAGSRAGSGASGTSGSSRTAGTPAGGTPTASRAALTSSPPGPTLVSDAWRDQLECAPSGPRTDYHLGVAQWHAGDRAQAVRSWERSAAAVPTPWSLRCLAFADAHDAATGLHPERAADRYLAALDLASAAGGPAAAALVREAVPVLLAAGRPAAAAGALDGLPSAYARRGRFQLLRAQVLLAQGEKAAARALFDAGFDVDDLREGDEVLGETWAAISREPLPARYDFRMRPA</sequence>
<feature type="region of interest" description="Disordered" evidence="1">
    <location>
        <begin position="397"/>
        <end position="417"/>
    </location>
</feature>
<feature type="compositionally biased region" description="Polar residues" evidence="1">
    <location>
        <begin position="1"/>
        <end position="11"/>
    </location>
</feature>
<dbReference type="SUPFAM" id="SSF74650">
    <property type="entry name" value="Galactose mutarotase-like"/>
    <property type="match status" value="1"/>
</dbReference>
<name>A0A1E7JTH7_9ACTN</name>
<comment type="caution">
    <text evidence="3">The sequence shown here is derived from an EMBL/GenBank/DDBJ whole genome shotgun (WGS) entry which is preliminary data.</text>
</comment>
<dbReference type="Pfam" id="PF17128">
    <property type="entry name" value="DUF5107"/>
    <property type="match status" value="1"/>
</dbReference>
<accession>A0A1E7JTH7</accession>
<dbReference type="InterPro" id="IPR033396">
    <property type="entry name" value="DUF5107"/>
</dbReference>
<keyword evidence="4" id="KW-1185">Reference proteome</keyword>
<dbReference type="GO" id="GO:0005975">
    <property type="term" value="P:carbohydrate metabolic process"/>
    <property type="evidence" value="ECO:0007669"/>
    <property type="project" value="InterPro"/>
</dbReference>
<dbReference type="PATRIC" id="fig|933944.5.peg.1854"/>
<feature type="domain" description="DUF5107" evidence="2">
    <location>
        <begin position="58"/>
        <end position="335"/>
    </location>
</feature>
<organism evidence="3 4">
    <name type="scientific">Streptomyces abyssalis</name>
    <dbReference type="NCBI Taxonomy" id="933944"/>
    <lineage>
        <taxon>Bacteria</taxon>
        <taxon>Bacillati</taxon>
        <taxon>Actinomycetota</taxon>
        <taxon>Actinomycetes</taxon>
        <taxon>Kitasatosporales</taxon>
        <taxon>Streptomycetaceae</taxon>
        <taxon>Streptomyces</taxon>
    </lineage>
</organism>
<feature type="region of interest" description="Disordered" evidence="1">
    <location>
        <begin position="1"/>
        <end position="23"/>
    </location>
</feature>
<dbReference type="InterPro" id="IPR011013">
    <property type="entry name" value="Gal_mutarotase_sf_dom"/>
</dbReference>
<dbReference type="RefSeq" id="WP_070010359.1">
    <property type="nucleotide sequence ID" value="NZ_LJGS01000038.1"/>
</dbReference>
<dbReference type="Proteomes" id="UP000176087">
    <property type="component" value="Unassembled WGS sequence"/>
</dbReference>
<dbReference type="OrthoDB" id="174931at2"/>
<dbReference type="GO" id="GO:0003824">
    <property type="term" value="F:catalytic activity"/>
    <property type="evidence" value="ECO:0007669"/>
    <property type="project" value="InterPro"/>
</dbReference>
<protein>
    <recommendedName>
        <fullName evidence="2">DUF5107 domain-containing protein</fullName>
    </recommendedName>
</protein>